<feature type="repeat" description="TPR" evidence="3">
    <location>
        <begin position="77"/>
        <end position="110"/>
    </location>
</feature>
<evidence type="ECO:0000256" key="1">
    <source>
        <dbReference type="ARBA" id="ARBA00022737"/>
    </source>
</evidence>
<dbReference type="PANTHER" id="PTHR22767">
    <property type="entry name" value="N-TERMINAL ACETYLTRANSFERASE-RELATED"/>
    <property type="match status" value="1"/>
</dbReference>
<keyword evidence="4" id="KW-0808">Transferase</keyword>
<dbReference type="OrthoDB" id="10263032at2759"/>
<dbReference type="InterPro" id="IPR019734">
    <property type="entry name" value="TPR_rpt"/>
</dbReference>
<reference evidence="4 5" key="1">
    <citation type="submission" date="2016-02" db="EMBL/GenBank/DDBJ databases">
        <title>Genome analysis of coral dinoflagellate symbionts highlights evolutionary adaptations to a symbiotic lifestyle.</title>
        <authorList>
            <person name="Aranda M."/>
            <person name="Li Y."/>
            <person name="Liew Y.J."/>
            <person name="Baumgarten S."/>
            <person name="Simakov O."/>
            <person name="Wilson M."/>
            <person name="Piel J."/>
            <person name="Ashoor H."/>
            <person name="Bougouffa S."/>
            <person name="Bajic V.B."/>
            <person name="Ryu T."/>
            <person name="Ravasi T."/>
            <person name="Bayer T."/>
            <person name="Micklem G."/>
            <person name="Kim H."/>
            <person name="Bhak J."/>
            <person name="Lajeunesse T.C."/>
            <person name="Voolstra C.R."/>
        </authorList>
    </citation>
    <scope>NUCLEOTIDE SEQUENCE [LARGE SCALE GENOMIC DNA]</scope>
    <source>
        <strain evidence="4 5">CCMP2467</strain>
    </source>
</reference>
<dbReference type="Proteomes" id="UP000186817">
    <property type="component" value="Unassembled WGS sequence"/>
</dbReference>
<dbReference type="PANTHER" id="PTHR22767:SF2">
    <property type="entry name" value="N(ALPHA)-ACETYLTRANSFERASE 15_16, ISOFORM A"/>
    <property type="match status" value="1"/>
</dbReference>
<evidence type="ECO:0000256" key="3">
    <source>
        <dbReference type="PROSITE-ProRule" id="PRU00339"/>
    </source>
</evidence>
<dbReference type="InterPro" id="IPR021183">
    <property type="entry name" value="NatA_aux_su"/>
</dbReference>
<dbReference type="GO" id="GO:0016740">
    <property type="term" value="F:transferase activity"/>
    <property type="evidence" value="ECO:0007669"/>
    <property type="project" value="UniProtKB-KW"/>
</dbReference>
<keyword evidence="5" id="KW-1185">Reference proteome</keyword>
<protein>
    <submittedName>
        <fullName evidence="4">N-alpha-acetyltransferase 16, NatA auxiliary subunit</fullName>
    </submittedName>
</protein>
<dbReference type="EMBL" id="LSRX01000483">
    <property type="protein sequence ID" value="OLP96009.1"/>
    <property type="molecule type" value="Genomic_DNA"/>
</dbReference>
<dbReference type="Gene3D" id="1.25.40.1040">
    <property type="match status" value="2"/>
</dbReference>
<dbReference type="SMART" id="SM00028">
    <property type="entry name" value="TPR"/>
    <property type="match status" value="5"/>
</dbReference>
<dbReference type="InterPro" id="IPR013105">
    <property type="entry name" value="TPR_2"/>
</dbReference>
<dbReference type="InterPro" id="IPR011990">
    <property type="entry name" value="TPR-like_helical_dom_sf"/>
</dbReference>
<keyword evidence="1" id="KW-0677">Repeat</keyword>
<dbReference type="Pfam" id="PF07719">
    <property type="entry name" value="TPR_2"/>
    <property type="match status" value="1"/>
</dbReference>
<name>A0A1Q9DLI8_SYMMI</name>
<evidence type="ECO:0000313" key="4">
    <source>
        <dbReference type="EMBL" id="OLP96009.1"/>
    </source>
</evidence>
<accession>A0A1Q9DLI8</accession>
<evidence type="ECO:0000313" key="5">
    <source>
        <dbReference type="Proteomes" id="UP000186817"/>
    </source>
</evidence>
<dbReference type="PIRSF" id="PIRSF000422">
    <property type="entry name" value="N-terminal-AcTrfase-A_aux_su"/>
    <property type="match status" value="1"/>
</dbReference>
<sequence>MSQALPAKDQAVFRSIVKFYETKQYKKGLKAADSILKKHPDHGETLCMKGLTVSYLDRKEEAYELVRKGLKCDLKSHVCWHVYGLLYRQDRDYFEAVKCYRQALRIDQENLQILRDLSLLQIHRRDVHGFAETRRKLLQVKSSARLNWVGYAIAEHLCENYELAWKCIDNYENSFKEQDTTAASDYENSELHLYKASIMEEAGLLKESLNCLKENEGKIVDKIGLMEMQGRLCMFLSLYEEAAGYFKRLVDINTEHHVYALAYMASQPQFSSFWPPLPAPTTPDEHSDLCNGTAASKQELPKSILSFPSTLHPEGMPVFGWLPPKHALKPQRRLIIGRKQHKRRVDTLEPAEPLTEQQEDEVIQFFEGLKDAYPKSDSLKRLPLFFLTGQRFKRKLDEYLRSRLRKGVPSLFRTMRSYYFTPGKPELIEELLLQYVRCLKDEKVSWFGPLTGEQAEPPEVSDEEPPSALLFTLMTVAEHFDFMGETHKALEYVNEAIAHTPTLVEVYACKARIYKHAGDLVNSAQCYEEVRQMDLADRYLNTQCVRALLRVDDTQGGMEKALLFSKEPDSQEAANLHDMQCMWYESAVGRSYKRQKKYGKALKQICGSGCE</sequence>
<comment type="caution">
    <text evidence="4">The sequence shown here is derived from an EMBL/GenBank/DDBJ whole genome shotgun (WGS) entry which is preliminary data.</text>
</comment>
<evidence type="ECO:0000256" key="2">
    <source>
        <dbReference type="ARBA" id="ARBA00022803"/>
    </source>
</evidence>
<organism evidence="4 5">
    <name type="scientific">Symbiodinium microadriaticum</name>
    <name type="common">Dinoflagellate</name>
    <name type="synonym">Zooxanthella microadriatica</name>
    <dbReference type="NCBI Taxonomy" id="2951"/>
    <lineage>
        <taxon>Eukaryota</taxon>
        <taxon>Sar</taxon>
        <taxon>Alveolata</taxon>
        <taxon>Dinophyceae</taxon>
        <taxon>Suessiales</taxon>
        <taxon>Symbiodiniaceae</taxon>
        <taxon>Symbiodinium</taxon>
    </lineage>
</organism>
<dbReference type="Pfam" id="PF12569">
    <property type="entry name" value="NatA_aux_su"/>
    <property type="match status" value="2"/>
</dbReference>
<proteinExistence type="predicted"/>
<dbReference type="SUPFAM" id="SSF48452">
    <property type="entry name" value="TPR-like"/>
    <property type="match status" value="1"/>
</dbReference>
<dbReference type="AlphaFoldDB" id="A0A1Q9DLI8"/>
<keyword evidence="2 3" id="KW-0802">TPR repeat</keyword>
<dbReference type="PROSITE" id="PS50005">
    <property type="entry name" value="TPR"/>
    <property type="match status" value="1"/>
</dbReference>
<dbReference type="GO" id="GO:0005737">
    <property type="term" value="C:cytoplasm"/>
    <property type="evidence" value="ECO:0007669"/>
    <property type="project" value="TreeGrafter"/>
</dbReference>
<gene>
    <name evidence="4" type="primary">NAA16</name>
    <name evidence="4" type="ORF">AK812_SmicGene21827</name>
</gene>